<protein>
    <recommendedName>
        <fullName evidence="3">Class I SAM-dependent methyltransferase</fullName>
    </recommendedName>
</protein>
<proteinExistence type="predicted"/>
<dbReference type="Proteomes" id="UP000077098">
    <property type="component" value="Unassembled WGS sequence"/>
</dbReference>
<reference evidence="1 2" key="1">
    <citation type="submission" date="2016-05" db="EMBL/GenBank/DDBJ databases">
        <authorList>
            <person name="Lavstsen T."/>
            <person name="Jespersen J.S."/>
        </authorList>
    </citation>
    <scope>NUCLEOTIDE SEQUENCE [LARGE SCALE GENOMIC DNA]</scope>
    <source>
        <strain evidence="1 2">KCJ1736</strain>
    </source>
</reference>
<dbReference type="AlphaFoldDB" id="A0A176XHX1"/>
<evidence type="ECO:0000313" key="2">
    <source>
        <dbReference type="Proteomes" id="UP000077098"/>
    </source>
</evidence>
<dbReference type="RefSeq" id="WP_063947696.1">
    <property type="nucleotide sequence ID" value="NZ_LXPS01000005.1"/>
</dbReference>
<sequence length="254" mass="28696">MILEALQYAATRAVTPKEFRPHIRYSVNLWARANRCAAAWAEHENNSRQFLLQSARRLKQRRTAVVLGSGLLRDVPYDALVAMFDTVVLVDLVHLASVQAKLRFNAKKNVRIANRDLSGFDDLMAGRPAEPLDFLRRVPYLDFVVSANLLSQIGTGARHRLERETFTNAPDDLMPRLIHTHLDALAGLPCKVCLVTDTAFDVIGKDESVQQHEDLMHGVEINAPAVAWDWPLAPFGEESRDYRIVHHVIAREMT</sequence>
<dbReference type="EMBL" id="LXPS01000005">
    <property type="protein sequence ID" value="OAE48536.1"/>
    <property type="molecule type" value="Genomic_DNA"/>
</dbReference>
<evidence type="ECO:0000313" key="1">
    <source>
        <dbReference type="EMBL" id="OAE48536.1"/>
    </source>
</evidence>
<evidence type="ECO:0008006" key="3">
    <source>
        <dbReference type="Google" id="ProtNLM"/>
    </source>
</evidence>
<organism evidence="1 2">
    <name type="scientific">Agrobacterium tumefaciens</name>
    <dbReference type="NCBI Taxonomy" id="358"/>
    <lineage>
        <taxon>Bacteria</taxon>
        <taxon>Pseudomonadati</taxon>
        <taxon>Pseudomonadota</taxon>
        <taxon>Alphaproteobacteria</taxon>
        <taxon>Hyphomicrobiales</taxon>
        <taxon>Rhizobiaceae</taxon>
        <taxon>Rhizobium/Agrobacterium group</taxon>
        <taxon>Agrobacterium</taxon>
        <taxon>Agrobacterium tumefaciens complex</taxon>
    </lineage>
</organism>
<accession>A0A176XHX1</accession>
<comment type="caution">
    <text evidence="1">The sequence shown here is derived from an EMBL/GenBank/DDBJ whole genome shotgun (WGS) entry which is preliminary data.</text>
</comment>
<gene>
    <name evidence="1" type="ORF">A7J57_21140</name>
</gene>
<name>A0A176XHX1_AGRTU</name>